<evidence type="ECO:0000256" key="7">
    <source>
        <dbReference type="SAM" id="SignalP"/>
    </source>
</evidence>
<dbReference type="SUPFAM" id="SSF53822">
    <property type="entry name" value="Periplasmic binding protein-like I"/>
    <property type="match status" value="1"/>
</dbReference>
<keyword evidence="10" id="KW-1185">Reference proteome</keyword>
<evidence type="ECO:0000256" key="2">
    <source>
        <dbReference type="ARBA" id="ARBA00008610"/>
    </source>
</evidence>
<feature type="domain" description="ABC transporter substrate-binding protein PnrA-like" evidence="8">
    <location>
        <begin position="46"/>
        <end position="337"/>
    </location>
</feature>
<dbReference type="OrthoDB" id="9784230at2"/>
<gene>
    <name evidence="9" type="ORF">ERL59_02775</name>
</gene>
<evidence type="ECO:0000256" key="6">
    <source>
        <dbReference type="ARBA" id="ARBA00023288"/>
    </source>
</evidence>
<keyword evidence="5" id="KW-0472">Membrane</keyword>
<comment type="subcellular location">
    <subcellularLocation>
        <location evidence="1">Cell membrane</location>
        <topology evidence="1">Lipid-anchor</topology>
    </subcellularLocation>
</comment>
<comment type="similarity">
    <text evidence="2">Belongs to the BMP lipoprotein family.</text>
</comment>
<dbReference type="InterPro" id="IPR050957">
    <property type="entry name" value="BMP_lipoprotein"/>
</dbReference>
<evidence type="ECO:0000256" key="1">
    <source>
        <dbReference type="ARBA" id="ARBA00004193"/>
    </source>
</evidence>
<dbReference type="PANTHER" id="PTHR34296">
    <property type="entry name" value="TRANSCRIPTIONAL ACTIVATOR PROTEIN MED"/>
    <property type="match status" value="1"/>
</dbReference>
<dbReference type="InterPro" id="IPR003760">
    <property type="entry name" value="PnrA-like"/>
</dbReference>
<comment type="caution">
    <text evidence="9">The sequence shown here is derived from an EMBL/GenBank/DDBJ whole genome shotgun (WGS) entry which is preliminary data.</text>
</comment>
<dbReference type="PANTHER" id="PTHR34296:SF2">
    <property type="entry name" value="ABC TRANSPORTER GUANOSINE-BINDING PROTEIN NUPN"/>
    <property type="match status" value="1"/>
</dbReference>
<evidence type="ECO:0000256" key="3">
    <source>
        <dbReference type="ARBA" id="ARBA00022475"/>
    </source>
</evidence>
<feature type="chain" id="PRO_5026997457" evidence="7">
    <location>
        <begin position="25"/>
        <end position="340"/>
    </location>
</feature>
<evidence type="ECO:0000256" key="4">
    <source>
        <dbReference type="ARBA" id="ARBA00022729"/>
    </source>
</evidence>
<dbReference type="Pfam" id="PF02608">
    <property type="entry name" value="Bmp"/>
    <property type="match status" value="1"/>
</dbReference>
<dbReference type="Proteomes" id="UP000448943">
    <property type="component" value="Unassembled WGS sequence"/>
</dbReference>
<dbReference type="RefSeq" id="WP_160644275.1">
    <property type="nucleotide sequence ID" value="NZ_SIJB01000007.1"/>
</dbReference>
<reference evidence="9 10" key="1">
    <citation type="submission" date="2019-01" db="EMBL/GenBank/DDBJ databases">
        <title>Chengkuizengella sp. nov., isolated from deep-sea sediment of East Pacific Ocean.</title>
        <authorList>
            <person name="Yang J."/>
            <person name="Lai Q."/>
            <person name="Shao Z."/>
        </authorList>
    </citation>
    <scope>NUCLEOTIDE SEQUENCE [LARGE SCALE GENOMIC DNA]</scope>
    <source>
        <strain evidence="9 10">YPA3-1-1</strain>
    </source>
</reference>
<dbReference type="GO" id="GO:0005886">
    <property type="term" value="C:plasma membrane"/>
    <property type="evidence" value="ECO:0007669"/>
    <property type="project" value="UniProtKB-SubCell"/>
</dbReference>
<keyword evidence="3" id="KW-1003">Cell membrane</keyword>
<protein>
    <submittedName>
        <fullName evidence="9">BMP family ABC transporter substrate-binding protein</fullName>
    </submittedName>
</protein>
<evidence type="ECO:0000313" key="9">
    <source>
        <dbReference type="EMBL" id="NBI27885.1"/>
    </source>
</evidence>
<keyword evidence="6" id="KW-0449">Lipoprotein</keyword>
<keyword evidence="4 7" id="KW-0732">Signal</keyword>
<evidence type="ECO:0000313" key="10">
    <source>
        <dbReference type="Proteomes" id="UP000448943"/>
    </source>
</evidence>
<dbReference type="EMBL" id="SIJB01000007">
    <property type="protein sequence ID" value="NBI27885.1"/>
    <property type="molecule type" value="Genomic_DNA"/>
</dbReference>
<name>A0A6N9PZ35_9BACL</name>
<evidence type="ECO:0000259" key="8">
    <source>
        <dbReference type="Pfam" id="PF02608"/>
    </source>
</evidence>
<dbReference type="InterPro" id="IPR028082">
    <property type="entry name" value="Peripla_BP_I"/>
</dbReference>
<dbReference type="AlphaFoldDB" id="A0A6N9PZ35"/>
<evidence type="ECO:0000256" key="5">
    <source>
        <dbReference type="ARBA" id="ARBA00023136"/>
    </source>
</evidence>
<sequence>MKKNFMLKSLILILVFSMALIGCAQESEPGEKPEEPTDEPLENEVKVGMVTDVGGVNDNSFNQSAWEGLERLKRAGGDVNYIESQGEGDFEPNLNEFVNGGWDLTWGIGFLMGDAIKAIAEQNPESNFGIIDAVVDAPNVVSTVFKEHEGSYLVGVVAAMTTKSNKIGFVGGMDIPVIKKFETGFLEGVKAVNPDIDVKVEYTGSFTDAGLGKASAATMYDNGVDVIFHAAGGVGDGVFGEASERSGVWVIGVDKDQSITFGDEITLTSMMKYVDEAVYQVSRDYAEGNFKGGIRELGLAENGVGLPDENPNISEEVMNAVNEYKEKIINGEIVVPSGIE</sequence>
<organism evidence="9 10">
    <name type="scientific">Chengkuizengella marina</name>
    <dbReference type="NCBI Taxonomy" id="2507566"/>
    <lineage>
        <taxon>Bacteria</taxon>
        <taxon>Bacillati</taxon>
        <taxon>Bacillota</taxon>
        <taxon>Bacilli</taxon>
        <taxon>Bacillales</taxon>
        <taxon>Paenibacillaceae</taxon>
        <taxon>Chengkuizengella</taxon>
    </lineage>
</organism>
<dbReference type="Gene3D" id="3.40.50.2300">
    <property type="match status" value="2"/>
</dbReference>
<proteinExistence type="inferred from homology"/>
<dbReference type="CDD" id="cd06354">
    <property type="entry name" value="PBP1_PrnA-like"/>
    <property type="match status" value="1"/>
</dbReference>
<accession>A0A6N9PZ35</accession>
<feature type="signal peptide" evidence="7">
    <location>
        <begin position="1"/>
        <end position="24"/>
    </location>
</feature>
<dbReference type="PROSITE" id="PS51257">
    <property type="entry name" value="PROKAR_LIPOPROTEIN"/>
    <property type="match status" value="1"/>
</dbReference>